<evidence type="ECO:0000256" key="1">
    <source>
        <dbReference type="SAM" id="SignalP"/>
    </source>
</evidence>
<dbReference type="InterPro" id="IPR036501">
    <property type="entry name" value="Inhibitor_vert_lysozyme_sf"/>
</dbReference>
<dbReference type="RefSeq" id="WP_212593535.1">
    <property type="nucleotide sequence ID" value="NZ_CP073587.1"/>
</dbReference>
<dbReference type="EMBL" id="CP073587">
    <property type="protein sequence ID" value="QUN04478.1"/>
    <property type="molecule type" value="Genomic_DNA"/>
</dbReference>
<organism evidence="2 3">
    <name type="scientific">Shewanella yunxiaonensis</name>
    <dbReference type="NCBI Taxonomy" id="2829809"/>
    <lineage>
        <taxon>Bacteria</taxon>
        <taxon>Pseudomonadati</taxon>
        <taxon>Pseudomonadota</taxon>
        <taxon>Gammaproteobacteria</taxon>
        <taxon>Alteromonadales</taxon>
        <taxon>Shewanellaceae</taxon>
        <taxon>Shewanella</taxon>
    </lineage>
</organism>
<evidence type="ECO:0000313" key="3">
    <source>
        <dbReference type="Proteomes" id="UP000679575"/>
    </source>
</evidence>
<reference evidence="2 3" key="1">
    <citation type="submission" date="2021-04" db="EMBL/GenBank/DDBJ databases">
        <title>Novel species identification of genus Shewanella.</title>
        <authorList>
            <person name="Liu G."/>
        </authorList>
    </citation>
    <scope>NUCLEOTIDE SEQUENCE [LARGE SCALE GENOMIC DNA]</scope>
    <source>
        <strain evidence="2 3">FJAT-54481</strain>
    </source>
</reference>
<dbReference type="Pfam" id="PF08816">
    <property type="entry name" value="Ivy"/>
    <property type="match status" value="1"/>
</dbReference>
<dbReference type="Proteomes" id="UP000679575">
    <property type="component" value="Chromosome"/>
</dbReference>
<dbReference type="SUPFAM" id="SSF89872">
    <property type="entry name" value="Inhibitor of vertebrate lysozyme, Ivy"/>
    <property type="match status" value="1"/>
</dbReference>
<keyword evidence="1" id="KW-0732">Signal</keyword>
<protein>
    <recommendedName>
        <fullName evidence="4">Inhibitor of vertebrate lysozyme (Ivy)</fullName>
    </recommendedName>
</protein>
<feature type="chain" id="PRO_5045816195" description="Inhibitor of vertebrate lysozyme (Ivy)" evidence="1">
    <location>
        <begin position="24"/>
        <end position="141"/>
    </location>
</feature>
<feature type="signal peptide" evidence="1">
    <location>
        <begin position="1"/>
        <end position="23"/>
    </location>
</feature>
<evidence type="ECO:0008006" key="4">
    <source>
        <dbReference type="Google" id="ProtNLM"/>
    </source>
</evidence>
<evidence type="ECO:0000313" key="2">
    <source>
        <dbReference type="EMBL" id="QUN04478.1"/>
    </source>
</evidence>
<name>A0ABX7YPM1_9GAMM</name>
<dbReference type="Gene3D" id="3.40.1420.10">
    <property type="entry name" value="Inhibitor of vertebrate lysozyme"/>
    <property type="match status" value="1"/>
</dbReference>
<keyword evidence="3" id="KW-1185">Reference proteome</keyword>
<gene>
    <name evidence="2" type="ORF">KDN34_09280</name>
</gene>
<accession>A0ABX7YPM1</accession>
<sequence>MKYCLNLFGLCVLCISVFIPAVADESHEGKYLFEILDDATYLKTWDALIASQKDAPLWLKQYGKTRNGPATPGEPFTVADRTFEVYMVCKTHDCGGNQFHVIFLNKGTIAYGLLLQDTEIEIFGEPDNAVLTALKHAQGLQ</sequence>
<proteinExistence type="predicted"/>